<dbReference type="PANTHER" id="PTHR30069:SF29">
    <property type="entry name" value="HEMOGLOBIN AND HEMOGLOBIN-HAPTOGLOBIN-BINDING PROTEIN 1-RELATED"/>
    <property type="match status" value="1"/>
</dbReference>
<dbReference type="SUPFAM" id="SSF49464">
    <property type="entry name" value="Carboxypeptidase regulatory domain-like"/>
    <property type="match status" value="1"/>
</dbReference>
<feature type="signal peptide" evidence="9">
    <location>
        <begin position="1"/>
        <end position="22"/>
    </location>
</feature>
<evidence type="ECO:0000256" key="4">
    <source>
        <dbReference type="ARBA" id="ARBA00022692"/>
    </source>
</evidence>
<dbReference type="RefSeq" id="WP_264282273.1">
    <property type="nucleotide sequence ID" value="NZ_CP107006.1"/>
</dbReference>
<protein>
    <submittedName>
        <fullName evidence="12">SusC/RagA family TonB-linked outer membrane protein</fullName>
    </submittedName>
</protein>
<keyword evidence="7 8" id="KW-0998">Cell outer membrane</keyword>
<dbReference type="NCBIfam" id="TIGR04056">
    <property type="entry name" value="OMP_RagA_SusC"/>
    <property type="match status" value="1"/>
</dbReference>
<dbReference type="InterPro" id="IPR037066">
    <property type="entry name" value="Plug_dom_sf"/>
</dbReference>
<evidence type="ECO:0000256" key="9">
    <source>
        <dbReference type="SAM" id="SignalP"/>
    </source>
</evidence>
<evidence type="ECO:0000256" key="2">
    <source>
        <dbReference type="ARBA" id="ARBA00022448"/>
    </source>
</evidence>
<sequence length="1075" mass="119802">MKKVLLIVLLMAGMQLPGYIQAQVPAPATQQNAVKLSELLSTLEKRFKVKFAYSPDVMPLNKLVSIRAKGDKLEPVLDELAKTLGITYVVNGKRVVFAKAEERKAGKVSGQVTSAADGTPLEGVTVSVPGTSRHTVTNPAGQYALALDDGMSELAFSYVGMQTQRTPITGSTVNIALAQDLRELESVVVSGYGLSERRENQIGSATVITSSQLERKPVDRVDRMLEGLVPGLQYGVQSDDTDSPRPRYQTRVRGQASFLASNDPLWIIDGVPIYTGNATNQIIGVNVSISPLSYINPNDIQSVTVLKDAAATSIYGANGANGVILITTKKGIVSKDKITYSFRTGINTVTDAKFQVLTGDEYRELAAEAYANAGLNPADYPFPLNKDHANTDWYDEFFRTGHTMLHDLSFSGGNERTRYFISGAYFKEKKTILANDNERLSVRMNLDQRVHKRLSLSFKMGGSYNTNNLFNPDADYYTNRPNISAFNPDGTFALYDSVTGYRFFNKLAEAAQNDYIQHTFAVNGNVSATLQLFEGLQFNSTNGLDFYNIREDEYQSRKNWSGIDLDGTPKGYARRAQTNYLRWISINRLNYTKAFGQHLIEALAGTEAMDGRRNSLWASGSNFANDDIREVSAAPEETQRAGSSVEEESALSFFGRVNYTFDKRFSAQVNFRRDGNSRFGKDVAWGNFGSVGAAWTVSNEAWWRSGVIDFAKLKASYGTNGNSRVGNYASKGLYTFDEQYSYNGQPGAVMITGANPTFSWEISRMLSTGVNLSLWKRISVELEGYRNTTSRLIDNVDVSRTTGETKIFQNMGRVRNTGVELTVISTNVANKNFHWVTNFNITHNRNRIISLYNNNDKVLGTETIRRVGEDANTLYLVRWAGVDPRDGAPMWYDLRGNITKVFDLDNRVAIGSTNPDFFGGITNNFTYRQFTLSALLYYSVGGHGFSGLRRNSESDGLYILDKNQSRNQLDRWQEEGDLALTPRLLYGISTSSSRTSTRFVHKKTNLRLQNVSLNYRLPDKTAGKLHLQNFSAYLQADNVGFWTPYQSRKDRNTYKNSFSPYPMERVISFGLVAGI</sequence>
<dbReference type="NCBIfam" id="TIGR04057">
    <property type="entry name" value="SusC_RagA_signa"/>
    <property type="match status" value="1"/>
</dbReference>
<proteinExistence type="inferred from homology"/>
<dbReference type="InterPro" id="IPR023996">
    <property type="entry name" value="TonB-dep_OMP_SusC/RagA"/>
</dbReference>
<dbReference type="InterPro" id="IPR012910">
    <property type="entry name" value="Plug_dom"/>
</dbReference>
<dbReference type="PROSITE" id="PS52016">
    <property type="entry name" value="TONB_DEPENDENT_REC_3"/>
    <property type="match status" value="1"/>
</dbReference>
<dbReference type="Gene3D" id="2.60.40.1120">
    <property type="entry name" value="Carboxypeptidase-like, regulatory domain"/>
    <property type="match status" value="1"/>
</dbReference>
<dbReference type="Proteomes" id="UP001162741">
    <property type="component" value="Chromosome"/>
</dbReference>
<keyword evidence="2 8" id="KW-0813">Transport</keyword>
<evidence type="ECO:0000259" key="10">
    <source>
        <dbReference type="Pfam" id="PF07715"/>
    </source>
</evidence>
<evidence type="ECO:0000313" key="12">
    <source>
        <dbReference type="EMBL" id="UYQ94369.1"/>
    </source>
</evidence>
<evidence type="ECO:0000256" key="8">
    <source>
        <dbReference type="PROSITE-ProRule" id="PRU01360"/>
    </source>
</evidence>
<comment type="similarity">
    <text evidence="8">Belongs to the TonB-dependent receptor family.</text>
</comment>
<feature type="domain" description="TonB-dependent receptor plug" evidence="10">
    <location>
        <begin position="200"/>
        <end position="323"/>
    </location>
</feature>
<dbReference type="InterPro" id="IPR023997">
    <property type="entry name" value="TonB-dep_OMP_SusC/RagA_CS"/>
</dbReference>
<dbReference type="Gene3D" id="3.55.50.30">
    <property type="match status" value="1"/>
</dbReference>
<keyword evidence="13" id="KW-1185">Reference proteome</keyword>
<organism evidence="12 13">
    <name type="scientific">Chitinophaga horti</name>
    <dbReference type="NCBI Taxonomy" id="2920382"/>
    <lineage>
        <taxon>Bacteria</taxon>
        <taxon>Pseudomonadati</taxon>
        <taxon>Bacteroidota</taxon>
        <taxon>Chitinophagia</taxon>
        <taxon>Chitinophagales</taxon>
        <taxon>Chitinophagaceae</taxon>
        <taxon>Chitinophaga</taxon>
    </lineage>
</organism>
<gene>
    <name evidence="12" type="ORF">MKQ68_04605</name>
</gene>
<dbReference type="Pfam" id="PF16344">
    <property type="entry name" value="FecR_C"/>
    <property type="match status" value="1"/>
</dbReference>
<dbReference type="EMBL" id="CP107006">
    <property type="protein sequence ID" value="UYQ94369.1"/>
    <property type="molecule type" value="Genomic_DNA"/>
</dbReference>
<dbReference type="Pfam" id="PF07715">
    <property type="entry name" value="Plug"/>
    <property type="match status" value="1"/>
</dbReference>
<keyword evidence="5 9" id="KW-0732">Signal</keyword>
<dbReference type="PANTHER" id="PTHR30069">
    <property type="entry name" value="TONB-DEPENDENT OUTER MEMBRANE RECEPTOR"/>
    <property type="match status" value="1"/>
</dbReference>
<dbReference type="InterPro" id="IPR039426">
    <property type="entry name" value="TonB-dep_rcpt-like"/>
</dbReference>
<dbReference type="SUPFAM" id="SSF56935">
    <property type="entry name" value="Porins"/>
    <property type="match status" value="1"/>
</dbReference>
<dbReference type="Gene3D" id="2.170.130.10">
    <property type="entry name" value="TonB-dependent receptor, plug domain"/>
    <property type="match status" value="1"/>
</dbReference>
<name>A0ABY6J3X0_9BACT</name>
<feature type="chain" id="PRO_5046604666" evidence="9">
    <location>
        <begin position="23"/>
        <end position="1075"/>
    </location>
</feature>
<evidence type="ECO:0000256" key="7">
    <source>
        <dbReference type="ARBA" id="ARBA00023237"/>
    </source>
</evidence>
<evidence type="ECO:0000256" key="3">
    <source>
        <dbReference type="ARBA" id="ARBA00022452"/>
    </source>
</evidence>
<evidence type="ECO:0000259" key="11">
    <source>
        <dbReference type="Pfam" id="PF16344"/>
    </source>
</evidence>
<evidence type="ECO:0000313" key="13">
    <source>
        <dbReference type="Proteomes" id="UP001162741"/>
    </source>
</evidence>
<dbReference type="InterPro" id="IPR032508">
    <property type="entry name" value="FecR_C"/>
</dbReference>
<evidence type="ECO:0000256" key="5">
    <source>
        <dbReference type="ARBA" id="ARBA00022729"/>
    </source>
</evidence>
<dbReference type="InterPro" id="IPR008969">
    <property type="entry name" value="CarboxyPept-like_regulatory"/>
</dbReference>
<evidence type="ECO:0000256" key="6">
    <source>
        <dbReference type="ARBA" id="ARBA00023136"/>
    </source>
</evidence>
<keyword evidence="6 8" id="KW-0472">Membrane</keyword>
<comment type="subcellular location">
    <subcellularLocation>
        <location evidence="1 8">Cell outer membrane</location>
        <topology evidence="1 8">Multi-pass membrane protein</topology>
    </subcellularLocation>
</comment>
<dbReference type="Pfam" id="PF13715">
    <property type="entry name" value="CarbopepD_reg_2"/>
    <property type="match status" value="1"/>
</dbReference>
<accession>A0ABY6J3X0</accession>
<reference evidence="12" key="1">
    <citation type="submission" date="2022-10" db="EMBL/GenBank/DDBJ databases">
        <title>Chitinophaga sp. nov., isolated from soil.</title>
        <authorList>
            <person name="Jeon C.O."/>
        </authorList>
    </citation>
    <scope>NUCLEOTIDE SEQUENCE</scope>
    <source>
        <strain evidence="12">R8</strain>
    </source>
</reference>
<keyword evidence="4 8" id="KW-0812">Transmembrane</keyword>
<dbReference type="Gene3D" id="2.40.170.20">
    <property type="entry name" value="TonB-dependent receptor, beta-barrel domain"/>
    <property type="match status" value="1"/>
</dbReference>
<evidence type="ECO:0000256" key="1">
    <source>
        <dbReference type="ARBA" id="ARBA00004571"/>
    </source>
</evidence>
<feature type="domain" description="Protein FecR C-terminal" evidence="11">
    <location>
        <begin position="34"/>
        <end position="96"/>
    </location>
</feature>
<keyword evidence="3 8" id="KW-1134">Transmembrane beta strand</keyword>
<dbReference type="InterPro" id="IPR036942">
    <property type="entry name" value="Beta-barrel_TonB_sf"/>
</dbReference>